<proteinExistence type="predicted"/>
<dbReference type="EMBL" id="MFIZ01000018">
    <property type="protein sequence ID" value="OGG11719.1"/>
    <property type="molecule type" value="Genomic_DNA"/>
</dbReference>
<organism evidence="2 3">
    <name type="scientific">Candidatus Gottesmanbacteria bacterium RBG_13_45_10</name>
    <dbReference type="NCBI Taxonomy" id="1798370"/>
    <lineage>
        <taxon>Bacteria</taxon>
        <taxon>Candidatus Gottesmaniibacteriota</taxon>
    </lineage>
</organism>
<accession>A0A1F5ZGT2</accession>
<evidence type="ECO:0000313" key="3">
    <source>
        <dbReference type="Proteomes" id="UP000177268"/>
    </source>
</evidence>
<evidence type="ECO:0000313" key="2">
    <source>
        <dbReference type="EMBL" id="OGG11719.1"/>
    </source>
</evidence>
<protein>
    <submittedName>
        <fullName evidence="2">Uncharacterized protein</fullName>
    </submittedName>
</protein>
<comment type="caution">
    <text evidence="2">The sequence shown here is derived from an EMBL/GenBank/DDBJ whole genome shotgun (WGS) entry which is preliminary data.</text>
</comment>
<dbReference type="Proteomes" id="UP000177268">
    <property type="component" value="Unassembled WGS sequence"/>
</dbReference>
<name>A0A1F5ZGT2_9BACT</name>
<dbReference type="AlphaFoldDB" id="A0A1F5ZGT2"/>
<gene>
    <name evidence="2" type="ORF">A2Z00_03685</name>
</gene>
<feature type="region of interest" description="Disordered" evidence="1">
    <location>
        <begin position="1"/>
        <end position="39"/>
    </location>
</feature>
<evidence type="ECO:0000256" key="1">
    <source>
        <dbReference type="SAM" id="MobiDB-lite"/>
    </source>
</evidence>
<reference evidence="2 3" key="1">
    <citation type="journal article" date="2016" name="Nat. Commun.">
        <title>Thousands of microbial genomes shed light on interconnected biogeochemical processes in an aquifer system.</title>
        <authorList>
            <person name="Anantharaman K."/>
            <person name="Brown C.T."/>
            <person name="Hug L.A."/>
            <person name="Sharon I."/>
            <person name="Castelle C.J."/>
            <person name="Probst A.J."/>
            <person name="Thomas B.C."/>
            <person name="Singh A."/>
            <person name="Wilkins M.J."/>
            <person name="Karaoz U."/>
            <person name="Brodie E.L."/>
            <person name="Williams K.H."/>
            <person name="Hubbard S.S."/>
            <person name="Banfield J.F."/>
        </authorList>
    </citation>
    <scope>NUCLEOTIDE SEQUENCE [LARGE SCALE GENOMIC DNA]</scope>
</reference>
<sequence>MAVSHELSPISPQPNPLPAEESPERAVESDPGLEFSPILQPEKRKLSAPLFTINEEELAATLGEPRTKAAKYFNDQAVGVQPHIDAIGQRVKSVSETIGKLRYTVTKYQSFGNYLEAISKH</sequence>